<dbReference type="EMBL" id="AP018786">
    <property type="protein sequence ID" value="BBF22291.1"/>
    <property type="molecule type" value="Genomic_DNA"/>
</dbReference>
<dbReference type="Pfam" id="PF04085">
    <property type="entry name" value="MreC"/>
    <property type="match status" value="1"/>
</dbReference>
<evidence type="ECO:0000313" key="9">
    <source>
        <dbReference type="EMBL" id="BBF22291.1"/>
    </source>
</evidence>
<accession>A0A2Z6I745</accession>
<comment type="similarity">
    <text evidence="1 5">Belongs to the MreC family.</text>
</comment>
<evidence type="ECO:0000256" key="5">
    <source>
        <dbReference type="PIRNR" id="PIRNR038471"/>
    </source>
</evidence>
<dbReference type="Gene3D" id="2.40.10.340">
    <property type="entry name" value="Rod shape-determining protein MreC, domain 1"/>
    <property type="match status" value="1"/>
</dbReference>
<feature type="transmembrane region" description="Helical" evidence="7">
    <location>
        <begin position="20"/>
        <end position="37"/>
    </location>
</feature>
<evidence type="ECO:0000259" key="8">
    <source>
        <dbReference type="Pfam" id="PF04085"/>
    </source>
</evidence>
<feature type="domain" description="Rod shape-determining protein MreC beta-barrel core" evidence="8">
    <location>
        <begin position="128"/>
        <end position="273"/>
    </location>
</feature>
<sequence>MMEYGPPPLFRQGVPARVRFILFVLAALVMILVDGRLRALDSFRSTVVSFTAPLTELIALPGQMLGQGAGYFVSKKTLKAENDRLSEENQLLQLKAARYEELELENTRLRALVEAVPRSGSRVVTGEVLGRVADSFTRRIQINLGESAGIQVGMPVIGAMGALGQVSRVVAHLSEITLVTDHNQQISVMNERTGERYIASGTGEELLDVLFVAPGADVKSGDRLVTTGLDRLFPPNITVGTVRDTAYQPGETYKRVSATPSVDLSDLRFATVILVDPNPTAALEKPEETTIRRRAPR</sequence>
<dbReference type="NCBIfam" id="TIGR00219">
    <property type="entry name" value="mreC"/>
    <property type="match status" value="1"/>
</dbReference>
<keyword evidence="7" id="KW-0812">Transmembrane</keyword>
<dbReference type="PIRSF" id="PIRSF038471">
    <property type="entry name" value="MreC"/>
    <property type="match status" value="1"/>
</dbReference>
<dbReference type="AlphaFoldDB" id="A0A2Z6I745"/>
<dbReference type="Proteomes" id="UP000271003">
    <property type="component" value="Chromosome"/>
</dbReference>
<keyword evidence="6" id="KW-0175">Coiled coil</keyword>
<keyword evidence="10" id="KW-1185">Reference proteome</keyword>
<dbReference type="InterPro" id="IPR042175">
    <property type="entry name" value="Cell/Rod_MreC_2"/>
</dbReference>
<organism evidence="9 10">
    <name type="scientific">Sutterella megalosphaeroides</name>
    <dbReference type="NCBI Taxonomy" id="2494234"/>
    <lineage>
        <taxon>Bacteria</taxon>
        <taxon>Pseudomonadati</taxon>
        <taxon>Pseudomonadota</taxon>
        <taxon>Betaproteobacteria</taxon>
        <taxon>Burkholderiales</taxon>
        <taxon>Sutterellaceae</taxon>
        <taxon>Sutterella</taxon>
    </lineage>
</organism>
<gene>
    <name evidence="9" type="ORF">SUTMEG_01820</name>
</gene>
<dbReference type="Gene3D" id="2.40.10.350">
    <property type="entry name" value="Rod shape-determining protein MreC, domain 2"/>
    <property type="match status" value="1"/>
</dbReference>
<dbReference type="InterPro" id="IPR055342">
    <property type="entry name" value="MreC_beta-barrel_core"/>
</dbReference>
<reference evidence="9 10" key="1">
    <citation type="journal article" date="2018" name="Int. J. Syst. Evol. Microbiol.">
        <title>Mesosutterella multiformis gen. nov., sp. nov., a member of the family Sutterellaceae and Sutterella megalosphaeroides sp. nov., isolated from human faeces.</title>
        <authorList>
            <person name="Sakamoto M."/>
            <person name="Ikeyama N."/>
            <person name="Kunihiro T."/>
            <person name="Iino T."/>
            <person name="Yuki M."/>
            <person name="Ohkuma M."/>
        </authorList>
    </citation>
    <scope>NUCLEOTIDE SEQUENCE [LARGE SCALE GENOMIC DNA]</scope>
    <source>
        <strain evidence="9 10">6FBBBH3</strain>
    </source>
</reference>
<dbReference type="GO" id="GO:0008360">
    <property type="term" value="P:regulation of cell shape"/>
    <property type="evidence" value="ECO:0007669"/>
    <property type="project" value="UniProtKB-KW"/>
</dbReference>
<evidence type="ECO:0000256" key="4">
    <source>
        <dbReference type="ARBA" id="ARBA00032089"/>
    </source>
</evidence>
<protein>
    <recommendedName>
        <fullName evidence="2 5">Cell shape-determining protein MreC</fullName>
    </recommendedName>
    <alternativeName>
        <fullName evidence="4 5">Cell shape protein MreC</fullName>
    </alternativeName>
</protein>
<dbReference type="InterPro" id="IPR007221">
    <property type="entry name" value="MreC"/>
</dbReference>
<dbReference type="KEGG" id="sutt:SUTMEG_01820"/>
<evidence type="ECO:0000256" key="6">
    <source>
        <dbReference type="SAM" id="Coils"/>
    </source>
</evidence>
<evidence type="ECO:0000313" key="10">
    <source>
        <dbReference type="Proteomes" id="UP000271003"/>
    </source>
</evidence>
<evidence type="ECO:0000256" key="1">
    <source>
        <dbReference type="ARBA" id="ARBA00009369"/>
    </source>
</evidence>
<dbReference type="PANTHER" id="PTHR34138:SF1">
    <property type="entry name" value="CELL SHAPE-DETERMINING PROTEIN MREC"/>
    <property type="match status" value="1"/>
</dbReference>
<keyword evidence="3 5" id="KW-0133">Cell shape</keyword>
<feature type="coiled-coil region" evidence="6">
    <location>
        <begin position="75"/>
        <end position="112"/>
    </location>
</feature>
<dbReference type="InterPro" id="IPR042177">
    <property type="entry name" value="Cell/Rod_1"/>
</dbReference>
<evidence type="ECO:0000256" key="7">
    <source>
        <dbReference type="SAM" id="Phobius"/>
    </source>
</evidence>
<evidence type="ECO:0000256" key="3">
    <source>
        <dbReference type="ARBA" id="ARBA00022960"/>
    </source>
</evidence>
<dbReference type="PANTHER" id="PTHR34138">
    <property type="entry name" value="CELL SHAPE-DETERMINING PROTEIN MREC"/>
    <property type="match status" value="1"/>
</dbReference>
<comment type="function">
    <text evidence="5">Involved in formation and maintenance of cell shape.</text>
</comment>
<proteinExistence type="inferred from homology"/>
<keyword evidence="7" id="KW-0472">Membrane</keyword>
<dbReference type="GO" id="GO:0005886">
    <property type="term" value="C:plasma membrane"/>
    <property type="evidence" value="ECO:0007669"/>
    <property type="project" value="TreeGrafter"/>
</dbReference>
<evidence type="ECO:0000256" key="2">
    <source>
        <dbReference type="ARBA" id="ARBA00013855"/>
    </source>
</evidence>
<keyword evidence="7" id="KW-1133">Transmembrane helix</keyword>
<name>A0A2Z6I745_9BURK</name>